<evidence type="ECO:0000313" key="2">
    <source>
        <dbReference type="Proteomes" id="UP000305654"/>
    </source>
</evidence>
<proteinExistence type="predicted"/>
<dbReference type="RefSeq" id="WP_138327303.1">
    <property type="nucleotide sequence ID" value="NZ_VCDI01000007.1"/>
</dbReference>
<dbReference type="OrthoDB" id="9813425at2"/>
<organism evidence="1 2">
    <name type="scientific">Lichenicoccus roseus</name>
    <dbReference type="NCBI Taxonomy" id="2683649"/>
    <lineage>
        <taxon>Bacteria</taxon>
        <taxon>Pseudomonadati</taxon>
        <taxon>Pseudomonadota</taxon>
        <taxon>Alphaproteobacteria</taxon>
        <taxon>Acetobacterales</taxon>
        <taxon>Acetobacteraceae</taxon>
        <taxon>Lichenicoccus</taxon>
    </lineage>
</organism>
<gene>
    <name evidence="1" type="ORF">FE263_17325</name>
</gene>
<protein>
    <submittedName>
        <fullName evidence="1">Uncharacterized protein</fullName>
    </submittedName>
</protein>
<reference evidence="1 2" key="1">
    <citation type="submission" date="2019-05" db="EMBL/GenBank/DDBJ databases">
        <authorList>
            <person name="Pankratov T."/>
            <person name="Grouzdev D."/>
        </authorList>
    </citation>
    <scope>NUCLEOTIDE SEQUENCE [LARGE SCALE GENOMIC DNA]</scope>
    <source>
        <strain evidence="1 2">KEBCLARHB70R</strain>
    </source>
</reference>
<name>A0A5R9J7D0_9PROT</name>
<evidence type="ECO:0000313" key="1">
    <source>
        <dbReference type="EMBL" id="TLU71266.1"/>
    </source>
</evidence>
<dbReference type="Proteomes" id="UP000305654">
    <property type="component" value="Unassembled WGS sequence"/>
</dbReference>
<sequence>MSAASALPLGDAGFRPLALRNPGVGTVARREVREFMAEAAVETRRLMRRATGIPAETLTAAALKGGTGRDRAFGRIEQAMQVSPLAGTGTVRVWRLLLPRGFPLVRLDDQAGRASRGRDCIEVHGLAIGRLGRGLPRADMLTRADRPWNFAATDHALGRCVERGDGSGLRVAVRAAHDALQTLNADDVARVLAAGNWTVPAGASGAWLCEVHPTLEQGDTPEVGILFVANTFLSMDMLGDDQRRQVALFWRRAPDFLQGALALSVLRPAILPSQVLQ</sequence>
<dbReference type="EMBL" id="VCDI01000007">
    <property type="protein sequence ID" value="TLU71266.1"/>
    <property type="molecule type" value="Genomic_DNA"/>
</dbReference>
<comment type="caution">
    <text evidence="1">The sequence shown here is derived from an EMBL/GenBank/DDBJ whole genome shotgun (WGS) entry which is preliminary data.</text>
</comment>
<accession>A0A5R9J7D0</accession>
<dbReference type="AlphaFoldDB" id="A0A5R9J7D0"/>
<keyword evidence="2" id="KW-1185">Reference proteome</keyword>